<organism evidence="10 11">
    <name type="scientific">Candidatus Daviesbacteria bacterium RIFCSPHIGHO2_12_FULL_43_11</name>
    <dbReference type="NCBI Taxonomy" id="1797780"/>
    <lineage>
        <taxon>Bacteria</taxon>
        <taxon>Candidatus Daviesiibacteriota</taxon>
    </lineage>
</organism>
<keyword evidence="5" id="KW-0620">Polyamine biosynthesis</keyword>
<evidence type="ECO:0000256" key="4">
    <source>
        <dbReference type="ARBA" id="ARBA00023066"/>
    </source>
</evidence>
<reference evidence="10 11" key="1">
    <citation type="journal article" date="2016" name="Nat. Commun.">
        <title>Thousands of microbial genomes shed light on interconnected biogeochemical processes in an aquifer system.</title>
        <authorList>
            <person name="Anantharaman K."/>
            <person name="Brown C.T."/>
            <person name="Hug L.A."/>
            <person name="Sharon I."/>
            <person name="Castelle C.J."/>
            <person name="Probst A.J."/>
            <person name="Thomas B.C."/>
            <person name="Singh A."/>
            <person name="Wilkins M.J."/>
            <person name="Karaoz U."/>
            <person name="Brodie E.L."/>
            <person name="Williams K.H."/>
            <person name="Hubbard S.S."/>
            <person name="Banfield J.F."/>
        </authorList>
    </citation>
    <scope>NUCLEOTIDE SEQUENCE [LARGE SCALE GENOMIC DNA]</scope>
</reference>
<evidence type="ECO:0000256" key="3">
    <source>
        <dbReference type="ARBA" id="ARBA00022813"/>
    </source>
</evidence>
<keyword evidence="4" id="KW-0745">Spermidine biosynthesis</keyword>
<dbReference type="STRING" id="1797780.A3E45_02380"/>
<keyword evidence="2" id="KW-0210">Decarboxylase</keyword>
<evidence type="ECO:0000256" key="8">
    <source>
        <dbReference type="ARBA" id="ARBA00023270"/>
    </source>
</evidence>
<accession>A0A1F5K1M1</accession>
<comment type="cofactor">
    <cofactor evidence="1">
        <name>pyruvate</name>
        <dbReference type="ChEBI" id="CHEBI:15361"/>
    </cofactor>
</comment>
<dbReference type="InterPro" id="IPR017716">
    <property type="entry name" value="S-AdoMet_deCOase_pro-enz"/>
</dbReference>
<dbReference type="EMBL" id="MFDH01000032">
    <property type="protein sequence ID" value="OGE34799.1"/>
    <property type="molecule type" value="Genomic_DNA"/>
</dbReference>
<dbReference type="AlphaFoldDB" id="A0A1F5K1M1"/>
<evidence type="ECO:0000256" key="5">
    <source>
        <dbReference type="ARBA" id="ARBA00023115"/>
    </source>
</evidence>
<dbReference type="Gene3D" id="3.60.90.10">
    <property type="entry name" value="S-adenosylmethionine decarboxylase"/>
    <property type="match status" value="1"/>
</dbReference>
<proteinExistence type="predicted"/>
<evidence type="ECO:0000313" key="10">
    <source>
        <dbReference type="EMBL" id="OGE34799.1"/>
    </source>
</evidence>
<dbReference type="NCBIfam" id="TIGR03330">
    <property type="entry name" value="SAM_DCase_Bsu"/>
    <property type="match status" value="1"/>
</dbReference>
<name>A0A1F5K1M1_9BACT</name>
<evidence type="ECO:0000313" key="11">
    <source>
        <dbReference type="Proteomes" id="UP000176405"/>
    </source>
</evidence>
<evidence type="ECO:0000256" key="9">
    <source>
        <dbReference type="ARBA" id="ARBA00023317"/>
    </source>
</evidence>
<dbReference type="GO" id="GO:0005829">
    <property type="term" value="C:cytosol"/>
    <property type="evidence" value="ECO:0007669"/>
    <property type="project" value="TreeGrafter"/>
</dbReference>
<evidence type="ECO:0000256" key="6">
    <source>
        <dbReference type="ARBA" id="ARBA00023145"/>
    </source>
</evidence>
<dbReference type="GO" id="GO:0008295">
    <property type="term" value="P:spermidine biosynthetic process"/>
    <property type="evidence" value="ECO:0007669"/>
    <property type="project" value="UniProtKB-KW"/>
</dbReference>
<evidence type="ECO:0000256" key="7">
    <source>
        <dbReference type="ARBA" id="ARBA00023239"/>
    </source>
</evidence>
<keyword evidence="8" id="KW-0704">Schiff base</keyword>
<protein>
    <submittedName>
        <fullName evidence="10">S-adenosylmethionine decarboxylase proenzyme</fullName>
    </submittedName>
</protein>
<dbReference type="InterPro" id="IPR003826">
    <property type="entry name" value="AdoMetDC_fam_prok"/>
</dbReference>
<keyword evidence="6" id="KW-0865">Zymogen</keyword>
<dbReference type="SUPFAM" id="SSF56276">
    <property type="entry name" value="S-adenosylmethionine decarboxylase"/>
    <property type="match status" value="1"/>
</dbReference>
<dbReference type="PANTHER" id="PTHR33866">
    <property type="entry name" value="S-ADENOSYLMETHIONINE DECARBOXYLASE PROENZYME"/>
    <property type="match status" value="1"/>
</dbReference>
<keyword evidence="3" id="KW-0068">Autocatalytic cleavage</keyword>
<dbReference type="Proteomes" id="UP000176405">
    <property type="component" value="Unassembled WGS sequence"/>
</dbReference>
<sequence>MSARPVIFHSVAELWGVDTNLLSHRPKLVQALNHLAQDLKLHVIKRFAHQFKPHGISVVWVIGESHLAIHTWPEYGFLHFDIVSCAKEADLSDLPKALKDAFHPKTLKCHKVA</sequence>
<gene>
    <name evidence="10" type="ORF">A3E45_02380</name>
</gene>
<dbReference type="PANTHER" id="PTHR33866:SF2">
    <property type="entry name" value="S-ADENOSYLMETHIONINE DECARBOXYLASE PROENZYME"/>
    <property type="match status" value="1"/>
</dbReference>
<keyword evidence="9" id="KW-0670">Pyruvate</keyword>
<keyword evidence="7" id="KW-0456">Lyase</keyword>
<dbReference type="Pfam" id="PF02675">
    <property type="entry name" value="AdoMet_dc"/>
    <property type="match status" value="1"/>
</dbReference>
<dbReference type="GO" id="GO:0004014">
    <property type="term" value="F:adenosylmethionine decarboxylase activity"/>
    <property type="evidence" value="ECO:0007669"/>
    <property type="project" value="InterPro"/>
</dbReference>
<evidence type="ECO:0000256" key="1">
    <source>
        <dbReference type="ARBA" id="ARBA00001928"/>
    </source>
</evidence>
<comment type="caution">
    <text evidence="10">The sequence shown here is derived from an EMBL/GenBank/DDBJ whole genome shotgun (WGS) entry which is preliminary data.</text>
</comment>
<evidence type="ECO:0000256" key="2">
    <source>
        <dbReference type="ARBA" id="ARBA00022793"/>
    </source>
</evidence>
<dbReference type="InterPro" id="IPR016067">
    <property type="entry name" value="S-AdoMet_deCO2ase_core"/>
</dbReference>